<accession>A0A6A5UKR3</accession>
<reference evidence="1" key="1">
    <citation type="journal article" date="2020" name="Stud. Mycol.">
        <title>101 Dothideomycetes genomes: a test case for predicting lifestyles and emergence of pathogens.</title>
        <authorList>
            <person name="Haridas S."/>
            <person name="Albert R."/>
            <person name="Binder M."/>
            <person name="Bloem J."/>
            <person name="Labutti K."/>
            <person name="Salamov A."/>
            <person name="Andreopoulos B."/>
            <person name="Baker S."/>
            <person name="Barry K."/>
            <person name="Bills G."/>
            <person name="Bluhm B."/>
            <person name="Cannon C."/>
            <person name="Castanera R."/>
            <person name="Culley D."/>
            <person name="Daum C."/>
            <person name="Ezra D."/>
            <person name="Gonzalez J."/>
            <person name="Henrissat B."/>
            <person name="Kuo A."/>
            <person name="Liang C."/>
            <person name="Lipzen A."/>
            <person name="Lutzoni F."/>
            <person name="Magnuson J."/>
            <person name="Mondo S."/>
            <person name="Nolan M."/>
            <person name="Ohm R."/>
            <person name="Pangilinan J."/>
            <person name="Park H.-J."/>
            <person name="Ramirez L."/>
            <person name="Alfaro M."/>
            <person name="Sun H."/>
            <person name="Tritt A."/>
            <person name="Yoshinaga Y."/>
            <person name="Zwiers L.-H."/>
            <person name="Turgeon B."/>
            <person name="Goodwin S."/>
            <person name="Spatafora J."/>
            <person name="Crous P."/>
            <person name="Grigoriev I."/>
        </authorList>
    </citation>
    <scope>NUCLEOTIDE SEQUENCE</scope>
    <source>
        <strain evidence="1">CBS 675.92</strain>
    </source>
</reference>
<dbReference type="Proteomes" id="UP000800035">
    <property type="component" value="Unassembled WGS sequence"/>
</dbReference>
<evidence type="ECO:0000313" key="1">
    <source>
        <dbReference type="EMBL" id="KAF1961657.1"/>
    </source>
</evidence>
<protein>
    <submittedName>
        <fullName evidence="1">Uncharacterized protein</fullName>
    </submittedName>
</protein>
<name>A0A6A5UKR3_9PLEO</name>
<dbReference type="EMBL" id="ML976980">
    <property type="protein sequence ID" value="KAF1961657.1"/>
    <property type="molecule type" value="Genomic_DNA"/>
</dbReference>
<organism evidence="1 2">
    <name type="scientific">Byssothecium circinans</name>
    <dbReference type="NCBI Taxonomy" id="147558"/>
    <lineage>
        <taxon>Eukaryota</taxon>
        <taxon>Fungi</taxon>
        <taxon>Dikarya</taxon>
        <taxon>Ascomycota</taxon>
        <taxon>Pezizomycotina</taxon>
        <taxon>Dothideomycetes</taxon>
        <taxon>Pleosporomycetidae</taxon>
        <taxon>Pleosporales</taxon>
        <taxon>Massarineae</taxon>
        <taxon>Massarinaceae</taxon>
        <taxon>Byssothecium</taxon>
    </lineage>
</organism>
<dbReference type="OrthoDB" id="167398at2759"/>
<keyword evidence="2" id="KW-1185">Reference proteome</keyword>
<proteinExistence type="predicted"/>
<gene>
    <name evidence="1" type="ORF">CC80DRAFT_488107</name>
</gene>
<sequence>MRTTSQVERMSGRFVKARRPLRPMMTPKTNPDVPVLIVKSAGMTVSLKSHDNRLTFVEGPYPTDPTKFILKSGKLLPIGRGIGIAEQLSFREIYPSIKPFLGVKEWHQYLVQSLTRRARSIC</sequence>
<dbReference type="AlphaFoldDB" id="A0A6A5UKR3"/>
<evidence type="ECO:0000313" key="2">
    <source>
        <dbReference type="Proteomes" id="UP000800035"/>
    </source>
</evidence>